<accession>A0A382B5X5</accession>
<dbReference type="AlphaFoldDB" id="A0A382B5X5"/>
<feature type="non-terminal residue" evidence="2">
    <location>
        <position position="1"/>
    </location>
</feature>
<proteinExistence type="predicted"/>
<feature type="transmembrane region" description="Helical" evidence="1">
    <location>
        <begin position="56"/>
        <end position="75"/>
    </location>
</feature>
<keyword evidence="1" id="KW-1133">Transmembrane helix</keyword>
<sequence length="79" mass="8902">PEPPKNLAQPQNPILEDLKIWVGQSVGRRFGLVSPLKLMIVSAVMGILYLATRFPLFAWLTLVAFLGTYLVFFLGRKSR</sequence>
<dbReference type="EMBL" id="UINC01028367">
    <property type="protein sequence ID" value="SVB09230.1"/>
    <property type="molecule type" value="Genomic_DNA"/>
</dbReference>
<keyword evidence="1" id="KW-0472">Membrane</keyword>
<name>A0A382B5X5_9ZZZZ</name>
<organism evidence="2">
    <name type="scientific">marine metagenome</name>
    <dbReference type="NCBI Taxonomy" id="408172"/>
    <lineage>
        <taxon>unclassified sequences</taxon>
        <taxon>metagenomes</taxon>
        <taxon>ecological metagenomes</taxon>
    </lineage>
</organism>
<evidence type="ECO:0000313" key="2">
    <source>
        <dbReference type="EMBL" id="SVB09230.1"/>
    </source>
</evidence>
<reference evidence="2" key="1">
    <citation type="submission" date="2018-05" db="EMBL/GenBank/DDBJ databases">
        <authorList>
            <person name="Lanie J.A."/>
            <person name="Ng W.-L."/>
            <person name="Kazmierczak K.M."/>
            <person name="Andrzejewski T.M."/>
            <person name="Davidsen T.M."/>
            <person name="Wayne K.J."/>
            <person name="Tettelin H."/>
            <person name="Glass J.I."/>
            <person name="Rusch D."/>
            <person name="Podicherti R."/>
            <person name="Tsui H.-C.T."/>
            <person name="Winkler M.E."/>
        </authorList>
    </citation>
    <scope>NUCLEOTIDE SEQUENCE</scope>
</reference>
<evidence type="ECO:0000256" key="1">
    <source>
        <dbReference type="SAM" id="Phobius"/>
    </source>
</evidence>
<protein>
    <submittedName>
        <fullName evidence="2">Uncharacterized protein</fullName>
    </submittedName>
</protein>
<gene>
    <name evidence="2" type="ORF">METZ01_LOCUS162084</name>
</gene>
<feature type="transmembrane region" description="Helical" evidence="1">
    <location>
        <begin position="30"/>
        <end position="50"/>
    </location>
</feature>
<keyword evidence="1" id="KW-0812">Transmembrane</keyword>